<feature type="transmembrane region" description="Helical" evidence="1">
    <location>
        <begin position="26"/>
        <end position="49"/>
    </location>
</feature>
<gene>
    <name evidence="2" type="ORF">A4A49_57923</name>
</gene>
<dbReference type="EMBL" id="MJEQ01000202">
    <property type="protein sequence ID" value="OIT38494.1"/>
    <property type="molecule type" value="Genomic_DNA"/>
</dbReference>
<feature type="non-terminal residue" evidence="2">
    <location>
        <position position="1"/>
    </location>
</feature>
<name>A0A314LCP9_NICAT</name>
<dbReference type="AlphaFoldDB" id="A0A314LCP9"/>
<dbReference type="Proteomes" id="UP000187609">
    <property type="component" value="Unassembled WGS sequence"/>
</dbReference>
<sequence>NVLSEFWMILIRTTYNGVSQIVTKLWIIYMTCEVVVGLECDLIIFYVVLKVQGLRLKGRLMVDSSTTLTDLEELKMEETKDMFL</sequence>
<evidence type="ECO:0000313" key="2">
    <source>
        <dbReference type="EMBL" id="OIT38494.1"/>
    </source>
</evidence>
<keyword evidence="1" id="KW-0812">Transmembrane</keyword>
<feature type="non-terminal residue" evidence="2">
    <location>
        <position position="84"/>
    </location>
</feature>
<keyword evidence="3" id="KW-1185">Reference proteome</keyword>
<protein>
    <submittedName>
        <fullName evidence="2">Uncharacterized protein</fullName>
    </submittedName>
</protein>
<organism evidence="2 3">
    <name type="scientific">Nicotiana attenuata</name>
    <name type="common">Coyote tobacco</name>
    <dbReference type="NCBI Taxonomy" id="49451"/>
    <lineage>
        <taxon>Eukaryota</taxon>
        <taxon>Viridiplantae</taxon>
        <taxon>Streptophyta</taxon>
        <taxon>Embryophyta</taxon>
        <taxon>Tracheophyta</taxon>
        <taxon>Spermatophyta</taxon>
        <taxon>Magnoliopsida</taxon>
        <taxon>eudicotyledons</taxon>
        <taxon>Gunneridae</taxon>
        <taxon>Pentapetalae</taxon>
        <taxon>asterids</taxon>
        <taxon>lamiids</taxon>
        <taxon>Solanales</taxon>
        <taxon>Solanaceae</taxon>
        <taxon>Nicotianoideae</taxon>
        <taxon>Nicotianeae</taxon>
        <taxon>Nicotiana</taxon>
    </lineage>
</organism>
<evidence type="ECO:0000313" key="3">
    <source>
        <dbReference type="Proteomes" id="UP000187609"/>
    </source>
</evidence>
<keyword evidence="1" id="KW-1133">Transmembrane helix</keyword>
<proteinExistence type="predicted"/>
<comment type="caution">
    <text evidence="2">The sequence shown here is derived from an EMBL/GenBank/DDBJ whole genome shotgun (WGS) entry which is preliminary data.</text>
</comment>
<dbReference type="Gramene" id="OIT38494">
    <property type="protein sequence ID" value="OIT38494"/>
    <property type="gene ID" value="A4A49_57923"/>
</dbReference>
<evidence type="ECO:0000256" key="1">
    <source>
        <dbReference type="SAM" id="Phobius"/>
    </source>
</evidence>
<reference evidence="2" key="1">
    <citation type="submission" date="2016-11" db="EMBL/GenBank/DDBJ databases">
        <title>The genome of Nicotiana attenuata.</title>
        <authorList>
            <person name="Xu S."/>
            <person name="Brockmoeller T."/>
            <person name="Gaquerel E."/>
            <person name="Navarro A."/>
            <person name="Kuhl H."/>
            <person name="Gase K."/>
            <person name="Ling Z."/>
            <person name="Zhou W."/>
            <person name="Kreitzer C."/>
            <person name="Stanke M."/>
            <person name="Tang H."/>
            <person name="Lyons E."/>
            <person name="Pandey P."/>
            <person name="Pandey S.P."/>
            <person name="Timmermann B."/>
            <person name="Baldwin I.T."/>
        </authorList>
    </citation>
    <scope>NUCLEOTIDE SEQUENCE [LARGE SCALE GENOMIC DNA]</scope>
    <source>
        <strain evidence="2">UT</strain>
    </source>
</reference>
<accession>A0A314LCP9</accession>
<keyword evidence="1" id="KW-0472">Membrane</keyword>